<name>A0A5C3LAF4_COPMA</name>
<dbReference type="EMBL" id="ML210188">
    <property type="protein sequence ID" value="TFK25258.1"/>
    <property type="molecule type" value="Genomic_DNA"/>
</dbReference>
<sequence length="77" mass="8410">MSSGGYSLLFPSAGVIGLRSGRCLWVEMDGYTGVDITVNSTFNLYLCAQLLFQLPSRLLRHLYPPLPGVVLLSCLSM</sequence>
<organism evidence="1 2">
    <name type="scientific">Coprinopsis marcescibilis</name>
    <name type="common">Agaric fungus</name>
    <name type="synonym">Psathyrella marcescibilis</name>
    <dbReference type="NCBI Taxonomy" id="230819"/>
    <lineage>
        <taxon>Eukaryota</taxon>
        <taxon>Fungi</taxon>
        <taxon>Dikarya</taxon>
        <taxon>Basidiomycota</taxon>
        <taxon>Agaricomycotina</taxon>
        <taxon>Agaricomycetes</taxon>
        <taxon>Agaricomycetidae</taxon>
        <taxon>Agaricales</taxon>
        <taxon>Agaricineae</taxon>
        <taxon>Psathyrellaceae</taxon>
        <taxon>Coprinopsis</taxon>
    </lineage>
</organism>
<gene>
    <name evidence="1" type="ORF">FA15DRAFT_363627</name>
</gene>
<reference evidence="1 2" key="1">
    <citation type="journal article" date="2019" name="Nat. Ecol. Evol.">
        <title>Megaphylogeny resolves global patterns of mushroom evolution.</title>
        <authorList>
            <person name="Varga T."/>
            <person name="Krizsan K."/>
            <person name="Foldi C."/>
            <person name="Dima B."/>
            <person name="Sanchez-Garcia M."/>
            <person name="Sanchez-Ramirez S."/>
            <person name="Szollosi G.J."/>
            <person name="Szarkandi J.G."/>
            <person name="Papp V."/>
            <person name="Albert L."/>
            <person name="Andreopoulos W."/>
            <person name="Angelini C."/>
            <person name="Antonin V."/>
            <person name="Barry K.W."/>
            <person name="Bougher N.L."/>
            <person name="Buchanan P."/>
            <person name="Buyck B."/>
            <person name="Bense V."/>
            <person name="Catcheside P."/>
            <person name="Chovatia M."/>
            <person name="Cooper J."/>
            <person name="Damon W."/>
            <person name="Desjardin D."/>
            <person name="Finy P."/>
            <person name="Geml J."/>
            <person name="Haridas S."/>
            <person name="Hughes K."/>
            <person name="Justo A."/>
            <person name="Karasinski D."/>
            <person name="Kautmanova I."/>
            <person name="Kiss B."/>
            <person name="Kocsube S."/>
            <person name="Kotiranta H."/>
            <person name="LaButti K.M."/>
            <person name="Lechner B.E."/>
            <person name="Liimatainen K."/>
            <person name="Lipzen A."/>
            <person name="Lukacs Z."/>
            <person name="Mihaltcheva S."/>
            <person name="Morgado L.N."/>
            <person name="Niskanen T."/>
            <person name="Noordeloos M.E."/>
            <person name="Ohm R.A."/>
            <person name="Ortiz-Santana B."/>
            <person name="Ovrebo C."/>
            <person name="Racz N."/>
            <person name="Riley R."/>
            <person name="Savchenko A."/>
            <person name="Shiryaev A."/>
            <person name="Soop K."/>
            <person name="Spirin V."/>
            <person name="Szebenyi C."/>
            <person name="Tomsovsky M."/>
            <person name="Tulloss R.E."/>
            <person name="Uehling J."/>
            <person name="Grigoriev I.V."/>
            <person name="Vagvolgyi C."/>
            <person name="Papp T."/>
            <person name="Martin F.M."/>
            <person name="Miettinen O."/>
            <person name="Hibbett D.S."/>
            <person name="Nagy L.G."/>
        </authorList>
    </citation>
    <scope>NUCLEOTIDE SEQUENCE [LARGE SCALE GENOMIC DNA]</scope>
    <source>
        <strain evidence="1 2">CBS 121175</strain>
    </source>
</reference>
<proteinExistence type="predicted"/>
<dbReference type="AlphaFoldDB" id="A0A5C3LAF4"/>
<evidence type="ECO:0000313" key="1">
    <source>
        <dbReference type="EMBL" id="TFK25258.1"/>
    </source>
</evidence>
<accession>A0A5C3LAF4</accession>
<protein>
    <submittedName>
        <fullName evidence="1">Uncharacterized protein</fullName>
    </submittedName>
</protein>
<evidence type="ECO:0000313" key="2">
    <source>
        <dbReference type="Proteomes" id="UP000307440"/>
    </source>
</evidence>
<keyword evidence="2" id="KW-1185">Reference proteome</keyword>
<dbReference type="Proteomes" id="UP000307440">
    <property type="component" value="Unassembled WGS sequence"/>
</dbReference>